<dbReference type="Proteomes" id="UP001279734">
    <property type="component" value="Unassembled WGS sequence"/>
</dbReference>
<sequence>MGLMLLVIRWGGSWEQWYDAILMYGPDGCMGFVSCSCEGSHCTGCSGSAECKGVACVGMQWRLQMFDVLVLAGAVYGRCLLQCEIEPLLFLHPMKLVLYVLSTLPWALGRGRLTGVFQLATCGYCG</sequence>
<comment type="caution">
    <text evidence="1">The sequence shown here is derived from an EMBL/GenBank/DDBJ whole genome shotgun (WGS) entry which is preliminary data.</text>
</comment>
<evidence type="ECO:0000313" key="1">
    <source>
        <dbReference type="EMBL" id="GMH02158.1"/>
    </source>
</evidence>
<protein>
    <submittedName>
        <fullName evidence="1">Uncharacterized protein</fullName>
    </submittedName>
</protein>
<name>A0AAD3XEI4_NEPGR</name>
<keyword evidence="2" id="KW-1185">Reference proteome</keyword>
<dbReference type="AlphaFoldDB" id="A0AAD3XEI4"/>
<proteinExistence type="predicted"/>
<evidence type="ECO:0000313" key="2">
    <source>
        <dbReference type="Proteomes" id="UP001279734"/>
    </source>
</evidence>
<reference evidence="1" key="1">
    <citation type="submission" date="2023-05" db="EMBL/GenBank/DDBJ databases">
        <title>Nepenthes gracilis genome sequencing.</title>
        <authorList>
            <person name="Fukushima K."/>
        </authorList>
    </citation>
    <scope>NUCLEOTIDE SEQUENCE</scope>
    <source>
        <strain evidence="1">SING2019-196</strain>
    </source>
</reference>
<gene>
    <name evidence="1" type="ORF">Nepgr_003997</name>
</gene>
<dbReference type="EMBL" id="BSYO01000003">
    <property type="protein sequence ID" value="GMH02158.1"/>
    <property type="molecule type" value="Genomic_DNA"/>
</dbReference>
<organism evidence="1 2">
    <name type="scientific">Nepenthes gracilis</name>
    <name type="common">Slender pitcher plant</name>
    <dbReference type="NCBI Taxonomy" id="150966"/>
    <lineage>
        <taxon>Eukaryota</taxon>
        <taxon>Viridiplantae</taxon>
        <taxon>Streptophyta</taxon>
        <taxon>Embryophyta</taxon>
        <taxon>Tracheophyta</taxon>
        <taxon>Spermatophyta</taxon>
        <taxon>Magnoliopsida</taxon>
        <taxon>eudicotyledons</taxon>
        <taxon>Gunneridae</taxon>
        <taxon>Pentapetalae</taxon>
        <taxon>Caryophyllales</taxon>
        <taxon>Nepenthaceae</taxon>
        <taxon>Nepenthes</taxon>
    </lineage>
</organism>
<accession>A0AAD3XEI4</accession>